<evidence type="ECO:0000313" key="1">
    <source>
        <dbReference type="EMBL" id="KAJ9113700.1"/>
    </source>
</evidence>
<sequence>MGEYWERRQKSDGKSIEDIFDGSHYRALTEKLVSWNGSIKEPARKYFQDRTDVALGLTTDGVPLYKRSRLDAWPVLLTNFSLPPEVRTREGYQIAADDQGESTASAESNDSQDVPLRLGVTSVRAFAAPSTLVKDRTKTTYYVARKPVDLPDDIAFANVSDIDYNKLPMRSDSDVKRDVNTLLERGITKTLREQRGKEVGISGASIFHEIGSVDFPTSFPVDIMHLLLENVMKQLLEMWDGSFKAATMLGSDTSKHAEPYVLSHAALQKIDAMVTSSNALIPSKMCGTLTAVSSRWRWTADTHLFFLVTLGPIVMKHHLPPMFFDHFIDLSELAKIIIGFSIDRKLQLPYVKSGLQRWVAQFDERIKTDDNLLVRKCHLAVANYLTGGMFTNADMFAGTLKKVTRKEYSQLVDEQLETNEVDAKFSPRTSFGQVIIFLEFSWKRQQRILAIIEPYDTEDWLKVPNSPVLLHQRRAWQALDVRGIMAPSGRVVIEPGRQWVAFETSLGGHAPELVVEEDGNEEGSTETPL</sequence>
<dbReference type="EMBL" id="JASBWU010000021">
    <property type="protein sequence ID" value="KAJ9113700.1"/>
    <property type="molecule type" value="Genomic_DNA"/>
</dbReference>
<reference evidence="1" key="1">
    <citation type="submission" date="2023-04" db="EMBL/GenBank/DDBJ databases">
        <title>Draft Genome sequencing of Naganishia species isolated from polar environments using Oxford Nanopore Technology.</title>
        <authorList>
            <person name="Leo P."/>
            <person name="Venkateswaran K."/>
        </authorList>
    </citation>
    <scope>NUCLEOTIDE SEQUENCE</scope>
    <source>
        <strain evidence="1">MNA-CCFEE 5425</strain>
    </source>
</reference>
<evidence type="ECO:0000313" key="2">
    <source>
        <dbReference type="Proteomes" id="UP001243375"/>
    </source>
</evidence>
<dbReference type="Proteomes" id="UP001243375">
    <property type="component" value="Unassembled WGS sequence"/>
</dbReference>
<proteinExistence type="predicted"/>
<protein>
    <submittedName>
        <fullName evidence="1">Uncharacterized protein</fullName>
    </submittedName>
</protein>
<organism evidence="1 2">
    <name type="scientific">Naganishia vaughanmartiniae</name>
    <dbReference type="NCBI Taxonomy" id="1424756"/>
    <lineage>
        <taxon>Eukaryota</taxon>
        <taxon>Fungi</taxon>
        <taxon>Dikarya</taxon>
        <taxon>Basidiomycota</taxon>
        <taxon>Agaricomycotina</taxon>
        <taxon>Tremellomycetes</taxon>
        <taxon>Filobasidiales</taxon>
        <taxon>Filobasidiaceae</taxon>
        <taxon>Naganishia</taxon>
    </lineage>
</organism>
<name>A0ACC2WRA4_9TREE</name>
<accession>A0ACC2WRA4</accession>
<gene>
    <name evidence="1" type="ORF">QFC22_006009</name>
</gene>
<keyword evidence="2" id="KW-1185">Reference proteome</keyword>
<comment type="caution">
    <text evidence="1">The sequence shown here is derived from an EMBL/GenBank/DDBJ whole genome shotgun (WGS) entry which is preliminary data.</text>
</comment>